<reference evidence="1 2" key="1">
    <citation type="submission" date="2020-02" db="EMBL/GenBank/DDBJ databases">
        <authorList>
            <person name="Dziuba M."/>
            <person name="Kuznetsov B."/>
            <person name="Mardanov A."/>
            <person name="Ravin N."/>
            <person name="Grouzdev D."/>
        </authorList>
    </citation>
    <scope>NUCLEOTIDE SEQUENCE [LARGE SCALE GENOMIC DNA]</scope>
    <source>
        <strain evidence="1 2">SpK</strain>
    </source>
</reference>
<organism evidence="1 2">
    <name type="scientific">Magnetospirillum aberrantis SpK</name>
    <dbReference type="NCBI Taxonomy" id="908842"/>
    <lineage>
        <taxon>Bacteria</taxon>
        <taxon>Pseudomonadati</taxon>
        <taxon>Pseudomonadota</taxon>
        <taxon>Alphaproteobacteria</taxon>
        <taxon>Rhodospirillales</taxon>
        <taxon>Rhodospirillaceae</taxon>
        <taxon>Magnetospirillum</taxon>
    </lineage>
</organism>
<dbReference type="RefSeq" id="WP_163682638.1">
    <property type="nucleotide sequence ID" value="NZ_JAAIYP010000045.1"/>
</dbReference>
<comment type="caution">
    <text evidence="1">The sequence shown here is derived from an EMBL/GenBank/DDBJ whole genome shotgun (WGS) entry which is preliminary data.</text>
</comment>
<protein>
    <submittedName>
        <fullName evidence="1">Uncharacterized protein</fullName>
    </submittedName>
</protein>
<keyword evidence="2" id="KW-1185">Reference proteome</keyword>
<dbReference type="AlphaFoldDB" id="A0A7C9QW25"/>
<proteinExistence type="predicted"/>
<dbReference type="EMBL" id="JAAIYP010000045">
    <property type="protein sequence ID" value="NFV82018.1"/>
    <property type="molecule type" value="Genomic_DNA"/>
</dbReference>
<name>A0A7C9QW25_9PROT</name>
<dbReference type="PROSITE" id="PS51257">
    <property type="entry name" value="PROKAR_LIPOPROTEIN"/>
    <property type="match status" value="1"/>
</dbReference>
<dbReference type="Proteomes" id="UP000480684">
    <property type="component" value="Unassembled WGS sequence"/>
</dbReference>
<evidence type="ECO:0000313" key="2">
    <source>
        <dbReference type="Proteomes" id="UP000480684"/>
    </source>
</evidence>
<evidence type="ECO:0000313" key="1">
    <source>
        <dbReference type="EMBL" id="NFV82018.1"/>
    </source>
</evidence>
<accession>A0A7C9QW25</accession>
<gene>
    <name evidence="1" type="ORF">G4223_18055</name>
</gene>
<sequence>MRPSLAVLAAILALAACGEVPQPFRHDDSIPRLAVPKMTRGVTVRPPADTADGRALAESLVRAFEDQEVPALVGDGHPFGYVVEGELQETAQGAQVLWTLKAPDGTVSETAEHRVPRATLEQGSPILLKRAAMAAASRLSMPLADPDAAPSQMPTPQAIDRRPTATVAPLRGLPGDGDSSLTEAMKRALGRGGLAIKPEGGTYLVEGRVTVTPGRQGEEIVGVAWIVKTGKDGAELGRVAQDGSIPKGRLDKSWGTMARDIAEGGAAGVVEVVLTDSENHGGKQP</sequence>